<evidence type="ECO:0000256" key="5">
    <source>
        <dbReference type="PIRSR" id="PIRSR001338-1"/>
    </source>
</evidence>
<comment type="caution">
    <text evidence="7">The sequence shown here is derived from an EMBL/GenBank/DDBJ whole genome shotgun (WGS) entry which is preliminary data.</text>
</comment>
<dbReference type="STRING" id="755172.HMPREF1863_01631"/>
<dbReference type="SUPFAM" id="SSF52255">
    <property type="entry name" value="N5-CAIR mutase (phosphoribosylaminoimidazole carboxylase, PurE)"/>
    <property type="match status" value="1"/>
</dbReference>
<feature type="binding site" evidence="3 5">
    <location>
        <position position="48"/>
    </location>
    <ligand>
        <name>substrate</name>
    </ligand>
</feature>
<name>A0A134ABN2_9FIRM</name>
<evidence type="ECO:0000256" key="1">
    <source>
        <dbReference type="ARBA" id="ARBA00022755"/>
    </source>
</evidence>
<protein>
    <recommendedName>
        <fullName evidence="3 4">N5-carboxyaminoimidazole ribonucleotide mutase</fullName>
        <shortName evidence="3 4">N5-CAIR mutase</shortName>
        <ecNumber evidence="3 4">5.4.99.18</ecNumber>
    </recommendedName>
    <alternativeName>
        <fullName evidence="3">5-(carboxyamino)imidazole ribonucleotide mutase</fullName>
    </alternativeName>
</protein>
<comment type="function">
    <text evidence="3 4">Catalyzes the conversion of N5-carboxyaminoimidazole ribonucleotide (N5-CAIR) to 4-carboxy-5-aminoimidazole ribonucleotide (CAIR).</text>
</comment>
<dbReference type="Proteomes" id="UP000070442">
    <property type="component" value="Unassembled WGS sequence"/>
</dbReference>
<evidence type="ECO:0000256" key="2">
    <source>
        <dbReference type="ARBA" id="ARBA00023235"/>
    </source>
</evidence>
<feature type="domain" description="PurE" evidence="6">
    <location>
        <begin position="10"/>
        <end position="159"/>
    </location>
</feature>
<dbReference type="Pfam" id="PF00731">
    <property type="entry name" value="AIRC"/>
    <property type="match status" value="1"/>
</dbReference>
<dbReference type="Gene3D" id="3.40.50.1970">
    <property type="match status" value="1"/>
</dbReference>
<dbReference type="AlphaFoldDB" id="A0A134ABN2"/>
<gene>
    <name evidence="3" type="primary">purE</name>
    <name evidence="7" type="ORF">HMPREF1863_01631</name>
</gene>
<dbReference type="NCBIfam" id="TIGR01162">
    <property type="entry name" value="purE"/>
    <property type="match status" value="1"/>
</dbReference>
<evidence type="ECO:0000313" key="8">
    <source>
        <dbReference type="Proteomes" id="UP000070442"/>
    </source>
</evidence>
<dbReference type="InterPro" id="IPR024694">
    <property type="entry name" value="PurE_prokaryotes"/>
</dbReference>
<evidence type="ECO:0000256" key="4">
    <source>
        <dbReference type="PIRNR" id="PIRNR001338"/>
    </source>
</evidence>
<dbReference type="PANTHER" id="PTHR23046:SF2">
    <property type="entry name" value="PHOSPHORIBOSYLAMINOIMIDAZOLE CARBOXYLASE"/>
    <property type="match status" value="1"/>
</dbReference>
<accession>A0A134ABN2</accession>
<feature type="binding site" evidence="3 5">
    <location>
        <position position="21"/>
    </location>
    <ligand>
        <name>substrate</name>
    </ligand>
</feature>
<dbReference type="GO" id="GO:0034023">
    <property type="term" value="F:5-(carboxyamino)imidazole ribonucleotide mutase activity"/>
    <property type="evidence" value="ECO:0007669"/>
    <property type="project" value="UniProtKB-UniRule"/>
</dbReference>
<evidence type="ECO:0000259" key="6">
    <source>
        <dbReference type="SMART" id="SM01001"/>
    </source>
</evidence>
<sequence length="172" mass="18542">MIKDIRRLIMKVSILMGSYSDREIAFDVIKSLKELGVAYDCVVYSAHRTPNEVVEYVKEQEKNGTEVFISIAGKAAHLGGVVAAHTTRPVIGVPGKTSVAGGMDSLLSTVQMPSGVPVATVAINGGKNAGILAAQILSVADSDLKKRLDDYKLKLQSEVEEMNRKLEEDLRG</sequence>
<keyword evidence="8" id="KW-1185">Reference proteome</keyword>
<dbReference type="GO" id="GO:0006189">
    <property type="term" value="P:'de novo' IMP biosynthetic process"/>
    <property type="evidence" value="ECO:0007669"/>
    <property type="project" value="UniProtKB-UniRule"/>
</dbReference>
<dbReference type="UniPathway" id="UPA00074">
    <property type="reaction ID" value="UER00943"/>
</dbReference>
<dbReference type="PATRIC" id="fig|755172.3.peg.1593"/>
<keyword evidence="2 3" id="KW-0413">Isomerase</keyword>
<dbReference type="PANTHER" id="PTHR23046">
    <property type="entry name" value="PHOSPHORIBOSYLAMINOIMIDAZOLE CARBOXYLASE CATALYTIC SUBUNIT"/>
    <property type="match status" value="1"/>
</dbReference>
<dbReference type="InterPro" id="IPR033747">
    <property type="entry name" value="PurE_ClassI"/>
</dbReference>
<comment type="catalytic activity">
    <reaction evidence="3 4">
        <text>5-carboxyamino-1-(5-phospho-D-ribosyl)imidazole + H(+) = 5-amino-1-(5-phospho-D-ribosyl)imidazole-4-carboxylate</text>
        <dbReference type="Rhea" id="RHEA:13193"/>
        <dbReference type="ChEBI" id="CHEBI:15378"/>
        <dbReference type="ChEBI" id="CHEBI:58730"/>
        <dbReference type="ChEBI" id="CHEBI:77657"/>
        <dbReference type="EC" id="5.4.99.18"/>
    </reaction>
</comment>
<dbReference type="EMBL" id="LSDG01000045">
    <property type="protein sequence ID" value="KXB65123.1"/>
    <property type="molecule type" value="Genomic_DNA"/>
</dbReference>
<proteinExistence type="inferred from homology"/>
<dbReference type="EC" id="5.4.99.18" evidence="3 4"/>
<dbReference type="HAMAP" id="MF_01929">
    <property type="entry name" value="PurE_classI"/>
    <property type="match status" value="1"/>
</dbReference>
<evidence type="ECO:0000256" key="3">
    <source>
        <dbReference type="HAMAP-Rule" id="MF_01929"/>
    </source>
</evidence>
<feature type="binding site" evidence="3 5">
    <location>
        <position position="18"/>
    </location>
    <ligand>
        <name>substrate</name>
    </ligand>
</feature>
<comment type="pathway">
    <text evidence="3 4">Purine metabolism; IMP biosynthesis via de novo pathway; 5-amino-1-(5-phospho-D-ribosyl)imidazole-4-carboxylate from 5-amino-1-(5-phospho-D-ribosyl)imidazole (N5-CAIR route): step 2/2.</text>
</comment>
<comment type="similarity">
    <text evidence="3">Belongs to the AIR carboxylase family. Class I subfamily.</text>
</comment>
<keyword evidence="1 3" id="KW-0658">Purine biosynthesis</keyword>
<organism evidence="7 8">
    <name type="scientific">Aedoeadaptatus coxii</name>
    <dbReference type="NCBI Taxonomy" id="755172"/>
    <lineage>
        <taxon>Bacteria</taxon>
        <taxon>Bacillati</taxon>
        <taxon>Bacillota</taxon>
        <taxon>Tissierellia</taxon>
        <taxon>Tissierellales</taxon>
        <taxon>Peptoniphilaceae</taxon>
        <taxon>Aedoeadaptatus</taxon>
    </lineage>
</organism>
<reference evidence="8" key="1">
    <citation type="submission" date="2016-01" db="EMBL/GenBank/DDBJ databases">
        <authorList>
            <person name="Mitreva M."/>
            <person name="Pepin K.H."/>
            <person name="Mihindukulasuriya K.A."/>
            <person name="Fulton R."/>
            <person name="Fronick C."/>
            <person name="O'Laughlin M."/>
            <person name="Miner T."/>
            <person name="Herter B."/>
            <person name="Rosa B.A."/>
            <person name="Cordes M."/>
            <person name="Tomlinson C."/>
            <person name="Wollam A."/>
            <person name="Palsikar V.B."/>
            <person name="Mardis E.R."/>
            <person name="Wilson R.K."/>
        </authorList>
    </citation>
    <scope>NUCLEOTIDE SEQUENCE [LARGE SCALE GENOMIC DNA]</scope>
    <source>
        <strain evidence="8">DNF00729</strain>
    </source>
</reference>
<dbReference type="InterPro" id="IPR000031">
    <property type="entry name" value="PurE_dom"/>
</dbReference>
<dbReference type="PIRSF" id="PIRSF001338">
    <property type="entry name" value="AIR_carboxylase"/>
    <property type="match status" value="1"/>
</dbReference>
<dbReference type="SMART" id="SM01001">
    <property type="entry name" value="AIRC"/>
    <property type="match status" value="1"/>
</dbReference>
<evidence type="ECO:0000313" key="7">
    <source>
        <dbReference type="EMBL" id="KXB65123.1"/>
    </source>
</evidence>